<protein>
    <recommendedName>
        <fullName evidence="3">Glycosyltransferase RgtA/B/C/D-like domain-containing protein</fullName>
    </recommendedName>
</protein>
<keyword evidence="1" id="KW-0812">Transmembrane</keyword>
<evidence type="ECO:0008006" key="3">
    <source>
        <dbReference type="Google" id="ProtNLM"/>
    </source>
</evidence>
<gene>
    <name evidence="2" type="ORF">LCGC14_2847560</name>
</gene>
<feature type="transmembrane region" description="Helical" evidence="1">
    <location>
        <begin position="280"/>
        <end position="310"/>
    </location>
</feature>
<evidence type="ECO:0000256" key="1">
    <source>
        <dbReference type="SAM" id="Phobius"/>
    </source>
</evidence>
<accession>A0A0F9AHR8</accession>
<organism evidence="2">
    <name type="scientific">marine sediment metagenome</name>
    <dbReference type="NCBI Taxonomy" id="412755"/>
    <lineage>
        <taxon>unclassified sequences</taxon>
        <taxon>metagenomes</taxon>
        <taxon>ecological metagenomes</taxon>
    </lineage>
</organism>
<evidence type="ECO:0000313" key="2">
    <source>
        <dbReference type="EMBL" id="KKK78039.1"/>
    </source>
</evidence>
<comment type="caution">
    <text evidence="2">The sequence shown here is derived from an EMBL/GenBank/DDBJ whole genome shotgun (WGS) entry which is preliminary data.</text>
</comment>
<keyword evidence="1" id="KW-0472">Membrane</keyword>
<feature type="transmembrane region" description="Helical" evidence="1">
    <location>
        <begin position="6"/>
        <end position="33"/>
    </location>
</feature>
<sequence length="362" mass="42958">MDNINFLIAFFLVGIIFILFLFLISIFGYFFFYIITKRSEKNVLKKSNLILERFLISFGIGISVYISYGYILNLFNLFNFFTAYICILFFDIGFIIYYIIRNKRINLSKSYLLKIKTFFFNRARIISGLIVLIIFISSFLLYWDITTESLGLLRRDPYMWLEHVYYLIENGSITLETLGYGYPSGFVFITSGSLLIWPDYLMVYFFMKLAAIFYLFLYILISFVILKHLFKSKFLVFFSLLLLYLSNFFLSRNILNIASSFASILVLISFLLIVKDYPIYIQGFILAALFLIHPLTFFFHFIVLSAYVLFKIFSNIRNRHLVLKELGSIFFLLIITLILFIPYFTNYPEEILDLYNFYQNIV</sequence>
<feature type="transmembrane region" description="Helical" evidence="1">
    <location>
        <begin position="322"/>
        <end position="344"/>
    </location>
</feature>
<feature type="transmembrane region" description="Helical" evidence="1">
    <location>
        <begin position="54"/>
        <end position="71"/>
    </location>
</feature>
<proteinExistence type="predicted"/>
<dbReference type="AlphaFoldDB" id="A0A0F9AHR8"/>
<dbReference type="EMBL" id="LAZR01054675">
    <property type="protein sequence ID" value="KKK78039.1"/>
    <property type="molecule type" value="Genomic_DNA"/>
</dbReference>
<feature type="transmembrane region" description="Helical" evidence="1">
    <location>
        <begin position="121"/>
        <end position="143"/>
    </location>
</feature>
<reference evidence="2" key="1">
    <citation type="journal article" date="2015" name="Nature">
        <title>Complex archaea that bridge the gap between prokaryotes and eukaryotes.</title>
        <authorList>
            <person name="Spang A."/>
            <person name="Saw J.H."/>
            <person name="Jorgensen S.L."/>
            <person name="Zaremba-Niedzwiedzka K."/>
            <person name="Martijn J."/>
            <person name="Lind A.E."/>
            <person name="van Eijk R."/>
            <person name="Schleper C."/>
            <person name="Guy L."/>
            <person name="Ettema T.J."/>
        </authorList>
    </citation>
    <scope>NUCLEOTIDE SEQUENCE</scope>
</reference>
<feature type="transmembrane region" description="Helical" evidence="1">
    <location>
        <begin position="77"/>
        <end position="100"/>
    </location>
</feature>
<feature type="transmembrane region" description="Helical" evidence="1">
    <location>
        <begin position="209"/>
        <end position="226"/>
    </location>
</feature>
<feature type="non-terminal residue" evidence="2">
    <location>
        <position position="362"/>
    </location>
</feature>
<feature type="transmembrane region" description="Helical" evidence="1">
    <location>
        <begin position="180"/>
        <end position="197"/>
    </location>
</feature>
<feature type="transmembrane region" description="Helical" evidence="1">
    <location>
        <begin position="232"/>
        <end position="250"/>
    </location>
</feature>
<keyword evidence="1" id="KW-1133">Transmembrane helix</keyword>
<feature type="transmembrane region" description="Helical" evidence="1">
    <location>
        <begin position="257"/>
        <end position="274"/>
    </location>
</feature>
<name>A0A0F9AHR8_9ZZZZ</name>